<dbReference type="PANTHER" id="PTHR21354">
    <property type="entry name" value="ZINC FINGER PROTEIN 511"/>
    <property type="match status" value="1"/>
</dbReference>
<dbReference type="EMBL" id="CAJNOK010002624">
    <property type="protein sequence ID" value="CAF0868268.1"/>
    <property type="molecule type" value="Genomic_DNA"/>
</dbReference>
<reference evidence="2" key="1">
    <citation type="submission" date="2021-02" db="EMBL/GenBank/DDBJ databases">
        <authorList>
            <person name="Nowell W R."/>
        </authorList>
    </citation>
    <scope>NUCLEOTIDE SEQUENCE</scope>
</reference>
<organism evidence="2 4">
    <name type="scientific">Didymodactylos carnosus</name>
    <dbReference type="NCBI Taxonomy" id="1234261"/>
    <lineage>
        <taxon>Eukaryota</taxon>
        <taxon>Metazoa</taxon>
        <taxon>Spiralia</taxon>
        <taxon>Gnathifera</taxon>
        <taxon>Rotifera</taxon>
        <taxon>Eurotatoria</taxon>
        <taxon>Bdelloidea</taxon>
        <taxon>Philodinida</taxon>
        <taxon>Philodinidae</taxon>
        <taxon>Didymodactylos</taxon>
    </lineage>
</organism>
<accession>A0A8S2DDB1</accession>
<evidence type="ECO:0000259" key="1">
    <source>
        <dbReference type="PROSITE" id="PS00028"/>
    </source>
</evidence>
<dbReference type="PROSITE" id="PS00028">
    <property type="entry name" value="ZINC_FINGER_C2H2_1"/>
    <property type="match status" value="1"/>
</dbReference>
<name>A0A8S2DDB1_9BILA</name>
<evidence type="ECO:0000313" key="4">
    <source>
        <dbReference type="Proteomes" id="UP000677228"/>
    </source>
</evidence>
<sequence length="181" mass="21357">MTMDPSKSKKSRSDDVLSSSYVINQNDDQTERIQCPHCDCSVESAYLFDFHLQTSHNHLCSLCLKVFTSYFLLDLHVEEQHNSPFSTSDKYCCLLEICNKLFENIQLRYQHLLNDHANFLAENRCTNLETFFPDYTNEINQKILEKKENKFGNDCRKTFLRNPRLHVRELFEAKWDGEDEG</sequence>
<dbReference type="Proteomes" id="UP000677228">
    <property type="component" value="Unassembled WGS sequence"/>
</dbReference>
<proteinExistence type="predicted"/>
<dbReference type="InterPro" id="IPR039258">
    <property type="entry name" value="ZNF511"/>
</dbReference>
<dbReference type="PANTHER" id="PTHR21354:SF0">
    <property type="entry name" value="ZINC FINGER PROTEIN 511"/>
    <property type="match status" value="1"/>
</dbReference>
<comment type="caution">
    <text evidence="2">The sequence shown here is derived from an EMBL/GenBank/DDBJ whole genome shotgun (WGS) entry which is preliminary data.</text>
</comment>
<feature type="domain" description="C2H2-type" evidence="1">
    <location>
        <begin position="60"/>
        <end position="81"/>
    </location>
</feature>
<dbReference type="Proteomes" id="UP000682733">
    <property type="component" value="Unassembled WGS sequence"/>
</dbReference>
<evidence type="ECO:0000313" key="3">
    <source>
        <dbReference type="EMBL" id="CAF3653071.1"/>
    </source>
</evidence>
<protein>
    <recommendedName>
        <fullName evidence="1">C2H2-type domain-containing protein</fullName>
    </recommendedName>
</protein>
<gene>
    <name evidence="2" type="ORF">OVA965_LOCUS7994</name>
    <name evidence="3" type="ORF">TMI583_LOCUS7990</name>
</gene>
<dbReference type="AlphaFoldDB" id="A0A8S2DDB1"/>
<dbReference type="SMART" id="SM00355">
    <property type="entry name" value="ZnF_C2H2"/>
    <property type="match status" value="3"/>
</dbReference>
<dbReference type="EMBL" id="CAJOBA010002625">
    <property type="protein sequence ID" value="CAF3653071.1"/>
    <property type="molecule type" value="Genomic_DNA"/>
</dbReference>
<evidence type="ECO:0000313" key="2">
    <source>
        <dbReference type="EMBL" id="CAF0868268.1"/>
    </source>
</evidence>
<dbReference type="InterPro" id="IPR013087">
    <property type="entry name" value="Znf_C2H2_type"/>
</dbReference>